<dbReference type="AlphaFoldDB" id="A0AAX6F507"/>
<keyword evidence="1" id="KW-0732">Signal</keyword>
<accession>A0AAX6F507</accession>
<organism evidence="2 3">
    <name type="scientific">Iris pallida</name>
    <name type="common">Sweet iris</name>
    <dbReference type="NCBI Taxonomy" id="29817"/>
    <lineage>
        <taxon>Eukaryota</taxon>
        <taxon>Viridiplantae</taxon>
        <taxon>Streptophyta</taxon>
        <taxon>Embryophyta</taxon>
        <taxon>Tracheophyta</taxon>
        <taxon>Spermatophyta</taxon>
        <taxon>Magnoliopsida</taxon>
        <taxon>Liliopsida</taxon>
        <taxon>Asparagales</taxon>
        <taxon>Iridaceae</taxon>
        <taxon>Iridoideae</taxon>
        <taxon>Irideae</taxon>
        <taxon>Iris</taxon>
    </lineage>
</organism>
<protein>
    <submittedName>
        <fullName evidence="2">Uncharacterized protein</fullName>
    </submittedName>
</protein>
<dbReference type="EMBL" id="JANAVB010031818">
    <property type="protein sequence ID" value="KAJ6811259.1"/>
    <property type="molecule type" value="Genomic_DNA"/>
</dbReference>
<feature type="chain" id="PRO_5043713511" evidence="1">
    <location>
        <begin position="25"/>
        <end position="53"/>
    </location>
</feature>
<evidence type="ECO:0000313" key="2">
    <source>
        <dbReference type="EMBL" id="KAJ6811259.1"/>
    </source>
</evidence>
<keyword evidence="3" id="KW-1185">Reference proteome</keyword>
<name>A0AAX6F507_IRIPA</name>
<sequence length="53" mass="6398">MSKVKLVFLAWLTWNLSWDLQVWGRPLHVKHSREFHITGNTVLHKRKTPMIME</sequence>
<gene>
    <name evidence="2" type="ORF">M6B38_154575</name>
</gene>
<evidence type="ECO:0000313" key="3">
    <source>
        <dbReference type="Proteomes" id="UP001140949"/>
    </source>
</evidence>
<comment type="caution">
    <text evidence="2">The sequence shown here is derived from an EMBL/GenBank/DDBJ whole genome shotgun (WGS) entry which is preliminary data.</text>
</comment>
<feature type="signal peptide" evidence="1">
    <location>
        <begin position="1"/>
        <end position="24"/>
    </location>
</feature>
<dbReference type="Proteomes" id="UP001140949">
    <property type="component" value="Unassembled WGS sequence"/>
</dbReference>
<evidence type="ECO:0000256" key="1">
    <source>
        <dbReference type="SAM" id="SignalP"/>
    </source>
</evidence>
<reference evidence="2" key="2">
    <citation type="submission" date="2023-04" db="EMBL/GenBank/DDBJ databases">
        <authorList>
            <person name="Bruccoleri R.E."/>
            <person name="Oakeley E.J."/>
            <person name="Faust A.-M."/>
            <person name="Dessus-Babus S."/>
            <person name="Altorfer M."/>
            <person name="Burckhardt D."/>
            <person name="Oertli M."/>
            <person name="Naumann U."/>
            <person name="Petersen F."/>
            <person name="Wong J."/>
        </authorList>
    </citation>
    <scope>NUCLEOTIDE SEQUENCE</scope>
    <source>
        <strain evidence="2">GSM-AAB239-AS_SAM_17_03QT</strain>
        <tissue evidence="2">Leaf</tissue>
    </source>
</reference>
<proteinExistence type="predicted"/>
<reference evidence="2" key="1">
    <citation type="journal article" date="2023" name="GigaByte">
        <title>Genome assembly of the bearded iris, Iris pallida Lam.</title>
        <authorList>
            <person name="Bruccoleri R.E."/>
            <person name="Oakeley E.J."/>
            <person name="Faust A.M.E."/>
            <person name="Altorfer M."/>
            <person name="Dessus-Babus S."/>
            <person name="Burckhardt D."/>
            <person name="Oertli M."/>
            <person name="Naumann U."/>
            <person name="Petersen F."/>
            <person name="Wong J."/>
        </authorList>
    </citation>
    <scope>NUCLEOTIDE SEQUENCE</scope>
    <source>
        <strain evidence="2">GSM-AAB239-AS_SAM_17_03QT</strain>
    </source>
</reference>